<gene>
    <name evidence="1" type="ORF">PS862_04208</name>
</gene>
<dbReference type="AlphaFoldDB" id="A0A5E7MU79"/>
<protein>
    <submittedName>
        <fullName evidence="1">Uncharacterized protein</fullName>
    </submittedName>
</protein>
<dbReference type="EMBL" id="CABVII010000020">
    <property type="protein sequence ID" value="VVP27873.1"/>
    <property type="molecule type" value="Genomic_DNA"/>
</dbReference>
<proteinExistence type="predicted"/>
<organism evidence="1 2">
    <name type="scientific">Pseudomonas fluorescens</name>
    <dbReference type="NCBI Taxonomy" id="294"/>
    <lineage>
        <taxon>Bacteria</taxon>
        <taxon>Pseudomonadati</taxon>
        <taxon>Pseudomonadota</taxon>
        <taxon>Gammaproteobacteria</taxon>
        <taxon>Pseudomonadales</taxon>
        <taxon>Pseudomonadaceae</taxon>
        <taxon>Pseudomonas</taxon>
    </lineage>
</organism>
<reference evidence="1 2" key="1">
    <citation type="submission" date="2019-09" db="EMBL/GenBank/DDBJ databases">
        <authorList>
            <person name="Chandra G."/>
            <person name="Truman W A."/>
        </authorList>
    </citation>
    <scope>NUCLEOTIDE SEQUENCE [LARGE SCALE GENOMIC DNA]</scope>
    <source>
        <strain evidence="1">PS862</strain>
    </source>
</reference>
<sequence length="58" mass="6164">MLRERFDGEFADGALGEWLTRQLLDQVSFAPNAATGTEFGEVVGNQPGDFFGIASGGL</sequence>
<evidence type="ECO:0000313" key="1">
    <source>
        <dbReference type="EMBL" id="VVP27873.1"/>
    </source>
</evidence>
<evidence type="ECO:0000313" key="2">
    <source>
        <dbReference type="Proteomes" id="UP000385207"/>
    </source>
</evidence>
<name>A0A5E7MU79_PSEFL</name>
<accession>A0A5E7MU79</accession>
<dbReference type="Proteomes" id="UP000385207">
    <property type="component" value="Unassembled WGS sequence"/>
</dbReference>